<accession>A0ABQ9VCR7</accession>
<comment type="caution">
    <text evidence="2">The sequence shown here is derived from an EMBL/GenBank/DDBJ whole genome shotgun (WGS) entry which is preliminary data.</text>
</comment>
<evidence type="ECO:0000313" key="2">
    <source>
        <dbReference type="EMBL" id="KAK2106147.1"/>
    </source>
</evidence>
<name>A0ABQ9VCR7_SAGOE</name>
<proteinExistence type="predicted"/>
<sequence>MLGQPQRFDLEPPAHQGPCPQRGKGPDRSWSDPQAPPPCGLPALEGSPLSADIGQFVVSEVK</sequence>
<reference evidence="2 3" key="1">
    <citation type="submission" date="2023-05" db="EMBL/GenBank/DDBJ databases">
        <title>B98-5 Cell Line De Novo Hybrid Assembly: An Optical Mapping Approach.</title>
        <authorList>
            <person name="Kananen K."/>
            <person name="Auerbach J.A."/>
            <person name="Kautto E."/>
            <person name="Blachly J.S."/>
        </authorList>
    </citation>
    <scope>NUCLEOTIDE SEQUENCE [LARGE SCALE GENOMIC DNA]</scope>
    <source>
        <strain evidence="2">B95-8</strain>
        <tissue evidence="2">Cell line</tissue>
    </source>
</reference>
<gene>
    <name evidence="2" type="ORF">P7K49_015661</name>
</gene>
<organism evidence="2 3">
    <name type="scientific">Saguinus oedipus</name>
    <name type="common">Cotton-top tamarin</name>
    <name type="synonym">Oedipomidas oedipus</name>
    <dbReference type="NCBI Taxonomy" id="9490"/>
    <lineage>
        <taxon>Eukaryota</taxon>
        <taxon>Metazoa</taxon>
        <taxon>Chordata</taxon>
        <taxon>Craniata</taxon>
        <taxon>Vertebrata</taxon>
        <taxon>Euteleostomi</taxon>
        <taxon>Mammalia</taxon>
        <taxon>Eutheria</taxon>
        <taxon>Euarchontoglires</taxon>
        <taxon>Primates</taxon>
        <taxon>Haplorrhini</taxon>
        <taxon>Platyrrhini</taxon>
        <taxon>Cebidae</taxon>
        <taxon>Callitrichinae</taxon>
        <taxon>Saguinus</taxon>
    </lineage>
</organism>
<evidence type="ECO:0000256" key="1">
    <source>
        <dbReference type="SAM" id="MobiDB-lite"/>
    </source>
</evidence>
<dbReference type="EMBL" id="JASSZA010000007">
    <property type="protein sequence ID" value="KAK2106147.1"/>
    <property type="molecule type" value="Genomic_DNA"/>
</dbReference>
<protein>
    <submittedName>
        <fullName evidence="2">Uncharacterized protein</fullName>
    </submittedName>
</protein>
<dbReference type="Proteomes" id="UP001266305">
    <property type="component" value="Unassembled WGS sequence"/>
</dbReference>
<keyword evidence="3" id="KW-1185">Reference proteome</keyword>
<evidence type="ECO:0000313" key="3">
    <source>
        <dbReference type="Proteomes" id="UP001266305"/>
    </source>
</evidence>
<feature type="region of interest" description="Disordered" evidence="1">
    <location>
        <begin position="1"/>
        <end position="49"/>
    </location>
</feature>